<dbReference type="GO" id="GO:0005178">
    <property type="term" value="F:integrin binding"/>
    <property type="evidence" value="ECO:0007669"/>
    <property type="project" value="InterPro"/>
</dbReference>
<evidence type="ECO:0000313" key="15">
    <source>
        <dbReference type="Ensembl" id="ENSELUP00000046973.2"/>
    </source>
</evidence>
<evidence type="ECO:0000256" key="2">
    <source>
        <dbReference type="ARBA" id="ARBA00005925"/>
    </source>
</evidence>
<name>A0A6Q2X0P0_ESOLU</name>
<dbReference type="InterPro" id="IPR036179">
    <property type="entry name" value="Ig-like_dom_sf"/>
</dbReference>
<reference evidence="16" key="1">
    <citation type="journal article" date="2014" name="PLoS ONE">
        <title>The genome and linkage map of the northern pike (Esox lucius): conserved synteny revealed between the salmonid sister group and the Neoteleostei.</title>
        <authorList>
            <person name="Rondeau E.B."/>
            <person name="Minkley D.R."/>
            <person name="Leong J.S."/>
            <person name="Messmer A.M."/>
            <person name="Jantzen J.R."/>
            <person name="von Schalburg K.R."/>
            <person name="Lemon C."/>
            <person name="Bird N.H."/>
            <person name="Koop B.F."/>
        </authorList>
    </citation>
    <scope>NUCLEOTIDE SEQUENCE</scope>
</reference>
<dbReference type="SMART" id="SM00409">
    <property type="entry name" value="IG"/>
    <property type="match status" value="2"/>
</dbReference>
<sequence>MVKGFIGFLTLAVLMFTGGSTRPSCPLELNPPSVVVKYGDPVSVNCSTSCTDHEGMGWEATQGGTAFQLNAPNVTWIVDNLEDWTIKPMCYITTSTDQVTKTLPVILYKTPDNMSISLLDHFGPMLEGTEYRLQCDIQNVAPVQNLIVKWYKGNEFLLNVTYSNSTKTPVDVSPTLTITPSSDDDGAQYRCEAELDLGPEGPQPPPTVSSEPLNVTVYYPPTFLSSETEILSISVGEDISLNCTATGRPTPHYSWNSSLHIPNNPKNEALLTPPSELPGNYTCIASNQIGSISKLFIVILTPKGRITFWAFMLSALILASAIGIGYVFLKRKLGPNSLI</sequence>
<dbReference type="Pfam" id="PF13895">
    <property type="entry name" value="Ig_2"/>
    <property type="match status" value="1"/>
</dbReference>
<evidence type="ECO:0000256" key="6">
    <source>
        <dbReference type="ARBA" id="ARBA00022889"/>
    </source>
</evidence>
<evidence type="ECO:0000256" key="3">
    <source>
        <dbReference type="ARBA" id="ARBA00022692"/>
    </source>
</evidence>
<dbReference type="AlphaFoldDB" id="A0A6Q2X0P0"/>
<dbReference type="Gene3D" id="2.60.40.10">
    <property type="entry name" value="Immunoglobulins"/>
    <property type="match status" value="3"/>
</dbReference>
<dbReference type="KEGG" id="els:114828769"/>
<evidence type="ECO:0000256" key="13">
    <source>
        <dbReference type="SAM" id="SignalP"/>
    </source>
</evidence>
<dbReference type="PRINTS" id="PR01472">
    <property type="entry name" value="ICAMVCAM1"/>
</dbReference>
<dbReference type="PROSITE" id="PS50835">
    <property type="entry name" value="IG_LIKE"/>
    <property type="match status" value="2"/>
</dbReference>
<organism evidence="15 16">
    <name type="scientific">Esox lucius</name>
    <name type="common">Northern pike</name>
    <dbReference type="NCBI Taxonomy" id="8010"/>
    <lineage>
        <taxon>Eukaryota</taxon>
        <taxon>Metazoa</taxon>
        <taxon>Chordata</taxon>
        <taxon>Craniata</taxon>
        <taxon>Vertebrata</taxon>
        <taxon>Euteleostomi</taxon>
        <taxon>Actinopterygii</taxon>
        <taxon>Neopterygii</taxon>
        <taxon>Teleostei</taxon>
        <taxon>Protacanthopterygii</taxon>
        <taxon>Esociformes</taxon>
        <taxon>Esocidae</taxon>
        <taxon>Esox</taxon>
    </lineage>
</organism>
<evidence type="ECO:0000256" key="12">
    <source>
        <dbReference type="SAM" id="Phobius"/>
    </source>
</evidence>
<accession>A0A6Q2X0P0</accession>
<reference evidence="15" key="3">
    <citation type="submission" date="2025-08" db="UniProtKB">
        <authorList>
            <consortium name="Ensembl"/>
        </authorList>
    </citation>
    <scope>IDENTIFICATION</scope>
</reference>
<dbReference type="Bgee" id="ENSELUG00000026246">
    <property type="expression patterns" value="Expressed in spleen and 14 other cell types or tissues"/>
</dbReference>
<comment type="subcellular location">
    <subcellularLocation>
        <location evidence="1">Membrane</location>
        <topology evidence="1">Single-pass type I membrane protein</topology>
    </subcellularLocation>
</comment>
<evidence type="ECO:0000256" key="9">
    <source>
        <dbReference type="ARBA" id="ARBA00023157"/>
    </source>
</evidence>
<keyword evidence="11" id="KW-0393">Immunoglobulin domain</keyword>
<dbReference type="Proteomes" id="UP000265140">
    <property type="component" value="Chromosome 11"/>
</dbReference>
<evidence type="ECO:0000259" key="14">
    <source>
        <dbReference type="PROSITE" id="PS50835"/>
    </source>
</evidence>
<evidence type="ECO:0000256" key="11">
    <source>
        <dbReference type="ARBA" id="ARBA00023319"/>
    </source>
</evidence>
<dbReference type="InterPro" id="IPR003987">
    <property type="entry name" value="ICAM_VCAM_N"/>
</dbReference>
<dbReference type="InterPro" id="IPR013783">
    <property type="entry name" value="Ig-like_fold"/>
</dbReference>
<keyword evidence="8 12" id="KW-0472">Membrane</keyword>
<feature type="domain" description="Ig-like" evidence="14">
    <location>
        <begin position="111"/>
        <end position="209"/>
    </location>
</feature>
<keyword evidence="4 13" id="KW-0732">Signal</keyword>
<dbReference type="InterPro" id="IPR013768">
    <property type="entry name" value="ICAM_N"/>
</dbReference>
<dbReference type="SMART" id="SM00408">
    <property type="entry name" value="IGc2"/>
    <property type="match status" value="2"/>
</dbReference>
<feature type="transmembrane region" description="Helical" evidence="12">
    <location>
        <begin position="308"/>
        <end position="329"/>
    </location>
</feature>
<evidence type="ECO:0000256" key="5">
    <source>
        <dbReference type="ARBA" id="ARBA00022737"/>
    </source>
</evidence>
<proteinExistence type="inferred from homology"/>
<dbReference type="SUPFAM" id="SSF48726">
    <property type="entry name" value="Immunoglobulin"/>
    <property type="match status" value="3"/>
</dbReference>
<dbReference type="GeneID" id="114828769"/>
<keyword evidence="5" id="KW-0677">Repeat</keyword>
<dbReference type="PANTHER" id="PTHR13771:SF9">
    <property type="entry name" value="INTERCELLULAR ADHESION MOLECULE 5"/>
    <property type="match status" value="1"/>
</dbReference>
<dbReference type="GO" id="GO:0016020">
    <property type="term" value="C:membrane"/>
    <property type="evidence" value="ECO:0007669"/>
    <property type="project" value="UniProtKB-SubCell"/>
</dbReference>
<keyword evidence="10" id="KW-0325">Glycoprotein</keyword>
<evidence type="ECO:0000256" key="10">
    <source>
        <dbReference type="ARBA" id="ARBA00023180"/>
    </source>
</evidence>
<evidence type="ECO:0000256" key="4">
    <source>
        <dbReference type="ARBA" id="ARBA00022729"/>
    </source>
</evidence>
<reference evidence="15" key="2">
    <citation type="submission" date="2020-02" db="EMBL/GenBank/DDBJ databases">
        <title>Esox lucius (northern pike) genome, fEsoLuc1, primary haplotype.</title>
        <authorList>
            <person name="Myers G."/>
            <person name="Karagic N."/>
            <person name="Meyer A."/>
            <person name="Pippel M."/>
            <person name="Reichard M."/>
            <person name="Winkler S."/>
            <person name="Tracey A."/>
            <person name="Sims Y."/>
            <person name="Howe K."/>
            <person name="Rhie A."/>
            <person name="Formenti G."/>
            <person name="Durbin R."/>
            <person name="Fedrigo O."/>
            <person name="Jarvis E.D."/>
        </authorList>
    </citation>
    <scope>NUCLEOTIDE SEQUENCE [LARGE SCALE GENOMIC DNA]</scope>
</reference>
<dbReference type="GeneTree" id="ENSGT00940000159005"/>
<dbReference type="Ensembl" id="ENSELUT00000064716.2">
    <property type="protein sequence ID" value="ENSELUP00000046973.2"/>
    <property type="gene ID" value="ENSELUG00000023577.3"/>
</dbReference>
<dbReference type="PANTHER" id="PTHR13771">
    <property type="entry name" value="INTERCELLULAR ADHESION MOLECULE"/>
    <property type="match status" value="1"/>
</dbReference>
<keyword evidence="9" id="KW-1015">Disulfide bond</keyword>
<dbReference type="InterPro" id="IPR003599">
    <property type="entry name" value="Ig_sub"/>
</dbReference>
<feature type="domain" description="Ig-like" evidence="14">
    <location>
        <begin position="221"/>
        <end position="293"/>
    </location>
</feature>
<evidence type="ECO:0000313" key="16">
    <source>
        <dbReference type="Proteomes" id="UP000265140"/>
    </source>
</evidence>
<dbReference type="GO" id="GO:0098609">
    <property type="term" value="P:cell-cell adhesion"/>
    <property type="evidence" value="ECO:0007669"/>
    <property type="project" value="InterPro"/>
</dbReference>
<feature type="signal peptide" evidence="13">
    <location>
        <begin position="1"/>
        <end position="21"/>
    </location>
</feature>
<dbReference type="InterPro" id="IPR047012">
    <property type="entry name" value="ICAM_VCAM"/>
</dbReference>
<dbReference type="RefSeq" id="XP_028979028.1">
    <property type="nucleotide sequence ID" value="XM_029123195.2"/>
</dbReference>
<evidence type="ECO:0000256" key="7">
    <source>
        <dbReference type="ARBA" id="ARBA00022989"/>
    </source>
</evidence>
<keyword evidence="3 12" id="KW-0812">Transmembrane</keyword>
<dbReference type="InterPro" id="IPR003598">
    <property type="entry name" value="Ig_sub2"/>
</dbReference>
<keyword evidence="6" id="KW-0130">Cell adhesion</keyword>
<keyword evidence="7 12" id="KW-1133">Transmembrane helix</keyword>
<evidence type="ECO:0000256" key="8">
    <source>
        <dbReference type="ARBA" id="ARBA00023136"/>
    </source>
</evidence>
<reference evidence="15" key="4">
    <citation type="submission" date="2025-09" db="UniProtKB">
        <authorList>
            <consortium name="Ensembl"/>
        </authorList>
    </citation>
    <scope>IDENTIFICATION</scope>
</reference>
<dbReference type="InterPro" id="IPR007110">
    <property type="entry name" value="Ig-like_dom"/>
</dbReference>
<evidence type="ECO:0000256" key="1">
    <source>
        <dbReference type="ARBA" id="ARBA00004479"/>
    </source>
</evidence>
<comment type="similarity">
    <text evidence="2">Belongs to the immunoglobulin superfamily. ICAM family.</text>
</comment>
<dbReference type="Pfam" id="PF03921">
    <property type="entry name" value="ICAM_N"/>
    <property type="match status" value="1"/>
</dbReference>
<protein>
    <recommendedName>
        <fullName evidence="14">Ig-like domain-containing protein</fullName>
    </recommendedName>
</protein>
<keyword evidence="16" id="KW-1185">Reference proteome</keyword>
<feature type="chain" id="PRO_5044312763" description="Ig-like domain-containing protein" evidence="13">
    <location>
        <begin position="22"/>
        <end position="339"/>
    </location>
</feature>